<gene>
    <name evidence="3" type="ORF">A4U43_C04F21580</name>
</gene>
<dbReference type="SUPFAM" id="SSF57667">
    <property type="entry name" value="beta-beta-alpha zinc fingers"/>
    <property type="match status" value="2"/>
</dbReference>
<sequence>MDPPSEKLEEELHFCEQKITSLEEIRPYISFEDAWKRELEYRDRIEKKSLHSSISSRVPSATSQELPPKNNLYERKRKATFSSTPLEEESPSPLNQHASLEQNKPSSQHLQCKRCLPQQPSFHKPALPLLKEPQTLALAMQSSSSPVNQFWCNICQVPCMNDFSYKQHCQGKKHKAKWEETFGNSKEAEMKRHKLLWCNECSILCVNELALSQHLVGKKHTIRLHEVRLLNVSSP</sequence>
<dbReference type="Gramene" id="ONK72648">
    <property type="protein sequence ID" value="ONK72648"/>
    <property type="gene ID" value="A4U43_C04F21580"/>
</dbReference>
<dbReference type="EMBL" id="CM007384">
    <property type="protein sequence ID" value="ONK72648.1"/>
    <property type="molecule type" value="Genomic_DNA"/>
</dbReference>
<accession>A0A5P1F2S4</accession>
<dbReference type="Pfam" id="PF12874">
    <property type="entry name" value="zf-met"/>
    <property type="match status" value="2"/>
</dbReference>
<feature type="domain" description="U1-type" evidence="2">
    <location>
        <begin position="147"/>
        <end position="181"/>
    </location>
</feature>
<evidence type="ECO:0000313" key="3">
    <source>
        <dbReference type="EMBL" id="ONK72648.1"/>
    </source>
</evidence>
<dbReference type="InterPro" id="IPR036236">
    <property type="entry name" value="Znf_C2H2_sf"/>
</dbReference>
<evidence type="ECO:0000313" key="4">
    <source>
        <dbReference type="Proteomes" id="UP000243459"/>
    </source>
</evidence>
<dbReference type="SMART" id="SM00451">
    <property type="entry name" value="ZnF_U1"/>
    <property type="match status" value="2"/>
</dbReference>
<dbReference type="Gene3D" id="3.30.160.60">
    <property type="entry name" value="Classic Zinc Finger"/>
    <property type="match status" value="2"/>
</dbReference>
<dbReference type="InterPro" id="IPR003604">
    <property type="entry name" value="Matrin/U1-like-C_Znf_C2H2"/>
</dbReference>
<protein>
    <recommendedName>
        <fullName evidence="2">U1-type domain-containing protein</fullName>
    </recommendedName>
</protein>
<name>A0A5P1F2S4_ASPOF</name>
<dbReference type="GO" id="GO:0008270">
    <property type="term" value="F:zinc ion binding"/>
    <property type="evidence" value="ECO:0007669"/>
    <property type="project" value="InterPro"/>
</dbReference>
<evidence type="ECO:0000256" key="1">
    <source>
        <dbReference type="SAM" id="MobiDB-lite"/>
    </source>
</evidence>
<feature type="domain" description="U1-type" evidence="2">
    <location>
        <begin position="193"/>
        <end position="227"/>
    </location>
</feature>
<feature type="region of interest" description="Disordered" evidence="1">
    <location>
        <begin position="49"/>
        <end position="103"/>
    </location>
</feature>
<feature type="compositionally biased region" description="Polar residues" evidence="1">
    <location>
        <begin position="51"/>
        <end position="65"/>
    </location>
</feature>
<dbReference type="OrthoDB" id="643184at2759"/>
<reference evidence="4" key="1">
    <citation type="journal article" date="2017" name="Nat. Commun.">
        <title>The asparagus genome sheds light on the origin and evolution of a young Y chromosome.</title>
        <authorList>
            <person name="Harkess A."/>
            <person name="Zhou J."/>
            <person name="Xu C."/>
            <person name="Bowers J.E."/>
            <person name="Van der Hulst R."/>
            <person name="Ayyampalayam S."/>
            <person name="Mercati F."/>
            <person name="Riccardi P."/>
            <person name="McKain M.R."/>
            <person name="Kakrana A."/>
            <person name="Tang H."/>
            <person name="Ray J."/>
            <person name="Groenendijk J."/>
            <person name="Arikit S."/>
            <person name="Mathioni S.M."/>
            <person name="Nakano M."/>
            <person name="Shan H."/>
            <person name="Telgmann-Rauber A."/>
            <person name="Kanno A."/>
            <person name="Yue Z."/>
            <person name="Chen H."/>
            <person name="Li W."/>
            <person name="Chen Y."/>
            <person name="Xu X."/>
            <person name="Zhang Y."/>
            <person name="Luo S."/>
            <person name="Chen H."/>
            <person name="Gao J."/>
            <person name="Mao Z."/>
            <person name="Pires J.C."/>
            <person name="Luo M."/>
            <person name="Kudrna D."/>
            <person name="Wing R.A."/>
            <person name="Meyers B.C."/>
            <person name="Yi K."/>
            <person name="Kong H."/>
            <person name="Lavrijsen P."/>
            <person name="Sunseri F."/>
            <person name="Falavigna A."/>
            <person name="Ye Y."/>
            <person name="Leebens-Mack J.H."/>
            <person name="Chen G."/>
        </authorList>
    </citation>
    <scope>NUCLEOTIDE SEQUENCE [LARGE SCALE GENOMIC DNA]</scope>
    <source>
        <strain evidence="4">cv. DH0086</strain>
    </source>
</reference>
<evidence type="ECO:0000259" key="2">
    <source>
        <dbReference type="SMART" id="SM00451"/>
    </source>
</evidence>
<dbReference type="GO" id="GO:0003676">
    <property type="term" value="F:nucleic acid binding"/>
    <property type="evidence" value="ECO:0007669"/>
    <property type="project" value="InterPro"/>
</dbReference>
<proteinExistence type="predicted"/>
<dbReference type="OMA" id="ISFEDAW"/>
<dbReference type="InterPro" id="IPR013087">
    <property type="entry name" value="Znf_C2H2_type"/>
</dbReference>
<keyword evidence="4" id="KW-1185">Reference proteome</keyword>
<dbReference type="AlphaFoldDB" id="A0A5P1F2S4"/>
<dbReference type="Proteomes" id="UP000243459">
    <property type="component" value="Chromosome 4"/>
</dbReference>
<organism evidence="3 4">
    <name type="scientific">Asparagus officinalis</name>
    <name type="common">Garden asparagus</name>
    <dbReference type="NCBI Taxonomy" id="4686"/>
    <lineage>
        <taxon>Eukaryota</taxon>
        <taxon>Viridiplantae</taxon>
        <taxon>Streptophyta</taxon>
        <taxon>Embryophyta</taxon>
        <taxon>Tracheophyta</taxon>
        <taxon>Spermatophyta</taxon>
        <taxon>Magnoliopsida</taxon>
        <taxon>Liliopsida</taxon>
        <taxon>Asparagales</taxon>
        <taxon>Asparagaceae</taxon>
        <taxon>Asparagoideae</taxon>
        <taxon>Asparagus</taxon>
    </lineage>
</organism>